<dbReference type="EMBL" id="JAVRBK010000002">
    <property type="protein sequence ID" value="KAK5648936.1"/>
    <property type="molecule type" value="Genomic_DNA"/>
</dbReference>
<protein>
    <recommendedName>
        <fullName evidence="4">JmjC domain-containing protein</fullName>
    </recommendedName>
</protein>
<dbReference type="GO" id="GO:0005737">
    <property type="term" value="C:cytoplasm"/>
    <property type="evidence" value="ECO:0007669"/>
    <property type="project" value="UniProtKB-SubCell"/>
</dbReference>
<comment type="caution">
    <text evidence="5">The sequence shown here is derived from an EMBL/GenBank/DDBJ whole genome shotgun (WGS) entry which is preliminary data.</text>
</comment>
<evidence type="ECO:0000256" key="2">
    <source>
        <dbReference type="ARBA" id="ARBA00022490"/>
    </source>
</evidence>
<keyword evidence="6" id="KW-1185">Reference proteome</keyword>
<evidence type="ECO:0000313" key="5">
    <source>
        <dbReference type="EMBL" id="KAK5648936.1"/>
    </source>
</evidence>
<dbReference type="PROSITE" id="PS51184">
    <property type="entry name" value="JMJC"/>
    <property type="match status" value="1"/>
</dbReference>
<dbReference type="Proteomes" id="UP001329430">
    <property type="component" value="Chromosome 2"/>
</dbReference>
<sequence>MNHHNNIRDLIKNSTEPLLIKNVLTWELLEWDLNRWKNILGKEPLQFRQGLHSYTDRPQFENTTTTLQLSFDEFLSFVDENPDKWLYFDYKYLKEWFTSVNELRKHITWEKLGFPERNVEDSTFWLGSKGAHTPMHIDTYGCNIVAQIYGRKRWILFPPHENLRRTRIPYEESSIYSKINMFSPRGDEFEGVNDCRSIILNPGDVLIVPHRWWHFVENLEIAISINMWVDLPIDDEERVNESIVQMLISQLINSVEPRDRRVIVNPQTPLEGNLMDAICLAELCRKCCKPIEEESKNPTKNVGNISVIEPLSSEQFKEIIAQQRKSPTEMKEICLDNNQKLLQHYLDAILDDDVVSAIKKKISEP</sequence>
<dbReference type="SMART" id="SM00558">
    <property type="entry name" value="JmjC"/>
    <property type="match status" value="1"/>
</dbReference>
<accession>A0AAN7ZV03</accession>
<name>A0AAN7ZV03_9COLE</name>
<evidence type="ECO:0000259" key="4">
    <source>
        <dbReference type="PROSITE" id="PS51184"/>
    </source>
</evidence>
<keyword evidence="2" id="KW-0963">Cytoplasm</keyword>
<dbReference type="SUPFAM" id="SSF51197">
    <property type="entry name" value="Clavaminate synthase-like"/>
    <property type="match status" value="1"/>
</dbReference>
<evidence type="ECO:0000256" key="1">
    <source>
        <dbReference type="ARBA" id="ARBA00004496"/>
    </source>
</evidence>
<comment type="subcellular location">
    <subcellularLocation>
        <location evidence="1">Cytoplasm</location>
    </subcellularLocation>
</comment>
<reference evidence="5 6" key="1">
    <citation type="journal article" date="2024" name="Insects">
        <title>An Improved Chromosome-Level Genome Assembly of the Firefly Pyrocoelia pectoralis.</title>
        <authorList>
            <person name="Fu X."/>
            <person name="Meyer-Rochow V.B."/>
            <person name="Ballantyne L."/>
            <person name="Zhu X."/>
        </authorList>
    </citation>
    <scope>NUCLEOTIDE SEQUENCE [LARGE SCALE GENOMIC DNA]</scope>
    <source>
        <strain evidence="5">XCY_ONT2</strain>
    </source>
</reference>
<dbReference type="InterPro" id="IPR041667">
    <property type="entry name" value="Cupin_8"/>
</dbReference>
<dbReference type="PANTHER" id="PTHR12461">
    <property type="entry name" value="HYPOXIA-INDUCIBLE FACTOR 1 ALPHA INHIBITOR-RELATED"/>
    <property type="match status" value="1"/>
</dbReference>
<evidence type="ECO:0000256" key="3">
    <source>
        <dbReference type="ARBA" id="ARBA00037342"/>
    </source>
</evidence>
<proteinExistence type="predicted"/>
<dbReference type="InterPro" id="IPR003347">
    <property type="entry name" value="JmjC_dom"/>
</dbReference>
<comment type="function">
    <text evidence="3">May play a role in cellular stress response.</text>
</comment>
<evidence type="ECO:0000313" key="6">
    <source>
        <dbReference type="Proteomes" id="UP001329430"/>
    </source>
</evidence>
<dbReference type="Gene3D" id="2.60.120.650">
    <property type="entry name" value="Cupin"/>
    <property type="match status" value="1"/>
</dbReference>
<gene>
    <name evidence="5" type="ORF">RI129_003828</name>
</gene>
<dbReference type="PANTHER" id="PTHR12461:SF43">
    <property type="entry name" value="HSPB1-ASSOCIATED PROTEIN 1"/>
    <property type="match status" value="1"/>
</dbReference>
<feature type="domain" description="JmjC" evidence="4">
    <location>
        <begin position="82"/>
        <end position="244"/>
    </location>
</feature>
<dbReference type="AlphaFoldDB" id="A0AAN7ZV03"/>
<dbReference type="Pfam" id="PF13621">
    <property type="entry name" value="Cupin_8"/>
    <property type="match status" value="1"/>
</dbReference>
<organism evidence="5 6">
    <name type="scientific">Pyrocoelia pectoralis</name>
    <dbReference type="NCBI Taxonomy" id="417401"/>
    <lineage>
        <taxon>Eukaryota</taxon>
        <taxon>Metazoa</taxon>
        <taxon>Ecdysozoa</taxon>
        <taxon>Arthropoda</taxon>
        <taxon>Hexapoda</taxon>
        <taxon>Insecta</taxon>
        <taxon>Pterygota</taxon>
        <taxon>Neoptera</taxon>
        <taxon>Endopterygota</taxon>
        <taxon>Coleoptera</taxon>
        <taxon>Polyphaga</taxon>
        <taxon>Elateriformia</taxon>
        <taxon>Elateroidea</taxon>
        <taxon>Lampyridae</taxon>
        <taxon>Lampyrinae</taxon>
        <taxon>Pyrocoelia</taxon>
    </lineage>
</organism>